<evidence type="ECO:0000256" key="1">
    <source>
        <dbReference type="ARBA" id="ARBA00004651"/>
    </source>
</evidence>
<evidence type="ECO:0000256" key="5">
    <source>
        <dbReference type="ARBA" id="ARBA00023136"/>
    </source>
</evidence>
<comment type="catalytic activity">
    <reaction evidence="8">
        <text>fluoride(in) = fluoride(out)</text>
        <dbReference type="Rhea" id="RHEA:76159"/>
        <dbReference type="ChEBI" id="CHEBI:17051"/>
    </reaction>
    <physiologicalReaction direction="left-to-right" evidence="8">
        <dbReference type="Rhea" id="RHEA:76160"/>
    </physiologicalReaction>
</comment>
<keyword evidence="10" id="KW-0813">Transport</keyword>
<feature type="transmembrane region" description="Helical" evidence="10">
    <location>
        <begin position="31"/>
        <end position="51"/>
    </location>
</feature>
<reference evidence="12" key="1">
    <citation type="journal article" date="2019" name="Int. J. Syst. Evol. Microbiol.">
        <title>The Global Catalogue of Microorganisms (GCM) 10K type strain sequencing project: providing services to taxonomists for standard genome sequencing and annotation.</title>
        <authorList>
            <consortium name="The Broad Institute Genomics Platform"/>
            <consortium name="The Broad Institute Genome Sequencing Center for Infectious Disease"/>
            <person name="Wu L."/>
            <person name="Ma J."/>
        </authorList>
    </citation>
    <scope>NUCLEOTIDE SEQUENCE [LARGE SCALE GENOMIC DNA]</scope>
    <source>
        <strain evidence="12">IBRC-M 10813</strain>
    </source>
</reference>
<comment type="caution">
    <text evidence="11">The sequence shown here is derived from an EMBL/GenBank/DDBJ whole genome shotgun (WGS) entry which is preliminary data.</text>
</comment>
<evidence type="ECO:0000313" key="12">
    <source>
        <dbReference type="Proteomes" id="UP001595843"/>
    </source>
</evidence>
<gene>
    <name evidence="10" type="primary">fluC</name>
    <name evidence="10" type="synonym">crcB</name>
    <name evidence="11" type="ORF">ACFOUO_15965</name>
</gene>
<keyword evidence="10" id="KW-0406">Ion transport</keyword>
<keyword evidence="3 10" id="KW-0812">Transmembrane</keyword>
<keyword evidence="4 10" id="KW-1133">Transmembrane helix</keyword>
<proteinExistence type="inferred from homology"/>
<feature type="transmembrane region" description="Helical" evidence="10">
    <location>
        <begin position="63"/>
        <end position="83"/>
    </location>
</feature>
<keyword evidence="10" id="KW-0479">Metal-binding</keyword>
<dbReference type="Proteomes" id="UP001595843">
    <property type="component" value="Unassembled WGS sequence"/>
</dbReference>
<name>A0ABV8JLU3_9BACL</name>
<evidence type="ECO:0000256" key="7">
    <source>
        <dbReference type="ARBA" id="ARBA00035120"/>
    </source>
</evidence>
<comment type="subcellular location">
    <subcellularLocation>
        <location evidence="1 10">Cell membrane</location>
        <topology evidence="1 10">Multi-pass membrane protein</topology>
    </subcellularLocation>
</comment>
<feature type="binding site" evidence="10">
    <location>
        <position position="74"/>
    </location>
    <ligand>
        <name>Na(+)</name>
        <dbReference type="ChEBI" id="CHEBI:29101"/>
        <note>structural</note>
    </ligand>
</feature>
<keyword evidence="12" id="KW-1185">Reference proteome</keyword>
<evidence type="ECO:0000256" key="8">
    <source>
        <dbReference type="ARBA" id="ARBA00035585"/>
    </source>
</evidence>
<comment type="activity regulation">
    <text evidence="10">Na(+) is not transported, but it plays an essential structural role and its presence is essential for fluoride channel function.</text>
</comment>
<evidence type="ECO:0000313" key="11">
    <source>
        <dbReference type="EMBL" id="MFC4078294.1"/>
    </source>
</evidence>
<dbReference type="HAMAP" id="MF_00454">
    <property type="entry name" value="FluC"/>
    <property type="match status" value="1"/>
</dbReference>
<evidence type="ECO:0000256" key="2">
    <source>
        <dbReference type="ARBA" id="ARBA00022475"/>
    </source>
</evidence>
<comment type="similarity">
    <text evidence="7 10">Belongs to the fluoride channel Fluc/FEX (TC 1.A.43) family.</text>
</comment>
<keyword evidence="10" id="KW-0915">Sodium</keyword>
<evidence type="ECO:0000256" key="6">
    <source>
        <dbReference type="ARBA" id="ARBA00023303"/>
    </source>
</evidence>
<comment type="function">
    <text evidence="9 10">Fluoride-specific ion channel. Important for reducing fluoride concentration in the cell, thus reducing its toxicity.</text>
</comment>
<evidence type="ECO:0000256" key="10">
    <source>
        <dbReference type="HAMAP-Rule" id="MF_00454"/>
    </source>
</evidence>
<dbReference type="PANTHER" id="PTHR28259">
    <property type="entry name" value="FLUORIDE EXPORT PROTEIN 1-RELATED"/>
    <property type="match status" value="1"/>
</dbReference>
<accession>A0ABV8JLU3</accession>
<keyword evidence="2 10" id="KW-1003">Cell membrane</keyword>
<dbReference type="Pfam" id="PF02537">
    <property type="entry name" value="CRCB"/>
    <property type="match status" value="1"/>
</dbReference>
<keyword evidence="5 10" id="KW-0472">Membrane</keyword>
<dbReference type="InterPro" id="IPR003691">
    <property type="entry name" value="FluC"/>
</dbReference>
<feature type="binding site" evidence="10">
    <location>
        <position position="77"/>
    </location>
    <ligand>
        <name>Na(+)</name>
        <dbReference type="ChEBI" id="CHEBI:29101"/>
        <note>structural</note>
    </ligand>
</feature>
<dbReference type="PANTHER" id="PTHR28259:SF1">
    <property type="entry name" value="FLUORIDE EXPORT PROTEIN 1-RELATED"/>
    <property type="match status" value="1"/>
</dbReference>
<evidence type="ECO:0000256" key="3">
    <source>
        <dbReference type="ARBA" id="ARBA00022692"/>
    </source>
</evidence>
<sequence length="132" mass="13986">MQIFLIGIAGMIGALLRYGTGIGLQQAAGDCFPFGTLAANWAGCLALSWFNRRGGEMLHLSPSLRNAVGAGLIGSFTTFSTFSVETVEMAITGRVAGALLYILASIWGGFFFAWIGWRLGSRRASSEGADSR</sequence>
<evidence type="ECO:0000256" key="9">
    <source>
        <dbReference type="ARBA" id="ARBA00049940"/>
    </source>
</evidence>
<organism evidence="11 12">
    <name type="scientific">Salinithrix halophila</name>
    <dbReference type="NCBI Taxonomy" id="1485204"/>
    <lineage>
        <taxon>Bacteria</taxon>
        <taxon>Bacillati</taxon>
        <taxon>Bacillota</taxon>
        <taxon>Bacilli</taxon>
        <taxon>Bacillales</taxon>
        <taxon>Thermoactinomycetaceae</taxon>
        <taxon>Salinithrix</taxon>
    </lineage>
</organism>
<protein>
    <recommendedName>
        <fullName evidence="10">Fluoride-specific ion channel FluC</fullName>
    </recommendedName>
</protein>
<evidence type="ECO:0000256" key="4">
    <source>
        <dbReference type="ARBA" id="ARBA00022989"/>
    </source>
</evidence>
<dbReference type="RefSeq" id="WP_380706107.1">
    <property type="nucleotide sequence ID" value="NZ_JBHSAP010000018.1"/>
</dbReference>
<dbReference type="EMBL" id="JBHSAP010000018">
    <property type="protein sequence ID" value="MFC4078294.1"/>
    <property type="molecule type" value="Genomic_DNA"/>
</dbReference>
<feature type="transmembrane region" description="Helical" evidence="10">
    <location>
        <begin position="95"/>
        <end position="117"/>
    </location>
</feature>
<keyword evidence="6 10" id="KW-0407">Ion channel</keyword>